<organism evidence="2 3">
    <name type="scientific">Didymella pomorum</name>
    <dbReference type="NCBI Taxonomy" id="749634"/>
    <lineage>
        <taxon>Eukaryota</taxon>
        <taxon>Fungi</taxon>
        <taxon>Dikarya</taxon>
        <taxon>Ascomycota</taxon>
        <taxon>Pezizomycotina</taxon>
        <taxon>Dothideomycetes</taxon>
        <taxon>Pleosporomycetidae</taxon>
        <taxon>Pleosporales</taxon>
        <taxon>Pleosporineae</taxon>
        <taxon>Didymellaceae</taxon>
        <taxon>Didymella</taxon>
    </lineage>
</organism>
<sequence length="102" mass="11148">MSTPLIDIDANPRQPGFNPTKMGSKIPSPPKFQRTGSAGRRAPLSVSTTGSPYYITMPMYAKAVVLPTPTSKLPRKLTPTQSAFSKSYTYGKFDQDYTTAEL</sequence>
<comment type="caution">
    <text evidence="2">The sequence shown here is derived from an EMBL/GenBank/DDBJ whole genome shotgun (WGS) entry which is preliminary data.</text>
</comment>
<dbReference type="Proteomes" id="UP001140510">
    <property type="component" value="Unassembled WGS sequence"/>
</dbReference>
<keyword evidence="3" id="KW-1185">Reference proteome</keyword>
<name>A0A9W9D6U1_9PLEO</name>
<evidence type="ECO:0000313" key="2">
    <source>
        <dbReference type="EMBL" id="KAJ4404498.1"/>
    </source>
</evidence>
<evidence type="ECO:0000313" key="3">
    <source>
        <dbReference type="Proteomes" id="UP001140510"/>
    </source>
</evidence>
<accession>A0A9W9D6U1</accession>
<protein>
    <submittedName>
        <fullName evidence="2">Uncharacterized protein</fullName>
    </submittedName>
</protein>
<dbReference type="EMBL" id="JAPEVA010000042">
    <property type="protein sequence ID" value="KAJ4404498.1"/>
    <property type="molecule type" value="Genomic_DNA"/>
</dbReference>
<reference evidence="2" key="1">
    <citation type="submission" date="2022-10" db="EMBL/GenBank/DDBJ databases">
        <title>Tapping the CABI collections for fungal endophytes: first genome assemblies for Collariella, Neodidymelliopsis, Ascochyta clinopodiicola, Didymella pomorum, Didymosphaeria variabile, Neocosmospora piperis and Neocucurbitaria cava.</title>
        <authorList>
            <person name="Hill R."/>
        </authorList>
    </citation>
    <scope>NUCLEOTIDE SEQUENCE</scope>
    <source>
        <strain evidence="2">IMI 355091</strain>
    </source>
</reference>
<proteinExistence type="predicted"/>
<gene>
    <name evidence="2" type="ORF">N0V91_005842</name>
</gene>
<feature type="region of interest" description="Disordered" evidence="1">
    <location>
        <begin position="1"/>
        <end position="45"/>
    </location>
</feature>
<evidence type="ECO:0000256" key="1">
    <source>
        <dbReference type="SAM" id="MobiDB-lite"/>
    </source>
</evidence>
<dbReference type="AlphaFoldDB" id="A0A9W9D6U1"/>